<evidence type="ECO:0000256" key="2">
    <source>
        <dbReference type="SAM" id="MobiDB-lite"/>
    </source>
</evidence>
<dbReference type="EMBL" id="JAKIXB020000007">
    <property type="protein sequence ID" value="KAL1606976.1"/>
    <property type="molecule type" value="Genomic_DNA"/>
</dbReference>
<gene>
    <name evidence="3" type="ORF">SLS59_002678</name>
</gene>
<feature type="compositionally biased region" description="Polar residues" evidence="2">
    <location>
        <begin position="48"/>
        <end position="59"/>
    </location>
</feature>
<sequence length="143" mass="15604">MASNATPFKPSAPVPGRPFKIFHNKGSLETPRRFAAPQPDAVFDDPNNENLSPSQSNRSRPIFMFVNKPSAQPDPPSTIKCTPLADVTQEQVGRPRSFSAALAEIARLKDELELFKEENSELKGAIVAYQDALNTAGVDAGYF</sequence>
<feature type="coiled-coil region" evidence="1">
    <location>
        <begin position="98"/>
        <end position="125"/>
    </location>
</feature>
<keyword evidence="4" id="KW-1185">Reference proteome</keyword>
<evidence type="ECO:0000256" key="1">
    <source>
        <dbReference type="SAM" id="Coils"/>
    </source>
</evidence>
<protein>
    <submittedName>
        <fullName evidence="3">Uncharacterized protein</fullName>
    </submittedName>
</protein>
<proteinExistence type="predicted"/>
<dbReference type="Proteomes" id="UP001521222">
    <property type="component" value="Unassembled WGS sequence"/>
</dbReference>
<evidence type="ECO:0000313" key="3">
    <source>
        <dbReference type="EMBL" id="KAL1606976.1"/>
    </source>
</evidence>
<reference evidence="3 4" key="1">
    <citation type="submission" date="2024-02" db="EMBL/GenBank/DDBJ databases">
        <title>De novo assembly and annotation of 12 fungi associated with fruit tree decline syndrome in Ontario, Canada.</title>
        <authorList>
            <person name="Sulman M."/>
            <person name="Ellouze W."/>
            <person name="Ilyukhin E."/>
        </authorList>
    </citation>
    <scope>NUCLEOTIDE SEQUENCE [LARGE SCALE GENOMIC DNA]</scope>
    <source>
        <strain evidence="3 4">M97-236</strain>
    </source>
</reference>
<name>A0ABR3RRE6_9PLEO</name>
<keyword evidence="1" id="KW-0175">Coiled coil</keyword>
<organism evidence="3 4">
    <name type="scientific">Nothophoma quercina</name>
    <dbReference type="NCBI Taxonomy" id="749835"/>
    <lineage>
        <taxon>Eukaryota</taxon>
        <taxon>Fungi</taxon>
        <taxon>Dikarya</taxon>
        <taxon>Ascomycota</taxon>
        <taxon>Pezizomycotina</taxon>
        <taxon>Dothideomycetes</taxon>
        <taxon>Pleosporomycetidae</taxon>
        <taxon>Pleosporales</taxon>
        <taxon>Pleosporineae</taxon>
        <taxon>Didymellaceae</taxon>
        <taxon>Nothophoma</taxon>
    </lineage>
</organism>
<accession>A0ABR3RRE6</accession>
<feature type="region of interest" description="Disordered" evidence="2">
    <location>
        <begin position="1"/>
        <end position="59"/>
    </location>
</feature>
<evidence type="ECO:0000313" key="4">
    <source>
        <dbReference type="Proteomes" id="UP001521222"/>
    </source>
</evidence>
<comment type="caution">
    <text evidence="3">The sequence shown here is derived from an EMBL/GenBank/DDBJ whole genome shotgun (WGS) entry which is preliminary data.</text>
</comment>